<accession>A0A1B8PL63</accession>
<evidence type="ECO:0000256" key="1">
    <source>
        <dbReference type="SAM" id="Phobius"/>
    </source>
</evidence>
<gene>
    <name evidence="2" type="ORF">A9Z60_06840</name>
</gene>
<evidence type="ECO:0000313" key="2">
    <source>
        <dbReference type="EMBL" id="OBX51710.1"/>
    </source>
</evidence>
<evidence type="ECO:0000313" key="3">
    <source>
        <dbReference type="Proteomes" id="UP000092671"/>
    </source>
</evidence>
<name>A0A1B8PL63_MORNO</name>
<protein>
    <submittedName>
        <fullName evidence="2">Uncharacterized protein</fullName>
    </submittedName>
</protein>
<feature type="transmembrane region" description="Helical" evidence="1">
    <location>
        <begin position="46"/>
        <end position="64"/>
    </location>
</feature>
<sequence length="150" mass="16425">MLKVIDDGVSITLSGTDTNPIFVMAGVLVVLAVVVAVVAMMASVKVTIATMAVFAVLIFGFNVYKNRLKYQSRIATGMIIIKNRAFITQGHTVKLSENASIELINDALVITDLGRSWHVLGFDDDKERHVAKSVLEGRVLQKQEQAIRIL</sequence>
<feature type="transmembrane region" description="Helical" evidence="1">
    <location>
        <begin position="21"/>
        <end position="40"/>
    </location>
</feature>
<proteinExistence type="predicted"/>
<dbReference type="AlphaFoldDB" id="A0A1B8PL63"/>
<dbReference type="OrthoDB" id="6660401at2"/>
<dbReference type="RefSeq" id="WP_066892331.1">
    <property type="nucleotide sequence ID" value="NZ_LZDN01000004.1"/>
</dbReference>
<keyword evidence="1" id="KW-0812">Transmembrane</keyword>
<dbReference type="EMBL" id="LZDN01000004">
    <property type="protein sequence ID" value="OBX51710.1"/>
    <property type="molecule type" value="Genomic_DNA"/>
</dbReference>
<dbReference type="Proteomes" id="UP000092671">
    <property type="component" value="Unassembled WGS sequence"/>
</dbReference>
<keyword evidence="1" id="KW-1133">Transmembrane helix</keyword>
<comment type="caution">
    <text evidence="2">The sequence shown here is derived from an EMBL/GenBank/DDBJ whole genome shotgun (WGS) entry which is preliminary data.</text>
</comment>
<organism evidence="2 3">
    <name type="scientific">Moraxella nonliquefaciens</name>
    <dbReference type="NCBI Taxonomy" id="478"/>
    <lineage>
        <taxon>Bacteria</taxon>
        <taxon>Pseudomonadati</taxon>
        <taxon>Pseudomonadota</taxon>
        <taxon>Gammaproteobacteria</taxon>
        <taxon>Moraxellales</taxon>
        <taxon>Moraxellaceae</taxon>
        <taxon>Moraxella</taxon>
    </lineage>
</organism>
<reference evidence="2 3" key="1">
    <citation type="submission" date="2016-06" db="EMBL/GenBank/DDBJ databases">
        <title>Draft genome of Moraxella nonliquefaciens CCUG 60284.</title>
        <authorList>
            <person name="Salva-Serra F."/>
            <person name="Engstrom-Jakobsson H."/>
            <person name="Thorell K."/>
            <person name="Gonzales-Siles L."/>
            <person name="Karlsson R."/>
            <person name="Boulund F."/>
            <person name="Engstrand L."/>
            <person name="Kristiansson E."/>
            <person name="Moore E."/>
        </authorList>
    </citation>
    <scope>NUCLEOTIDE SEQUENCE [LARGE SCALE GENOMIC DNA]</scope>
    <source>
        <strain evidence="2 3">CCUG 60284</strain>
    </source>
</reference>
<keyword evidence="1" id="KW-0472">Membrane</keyword>